<dbReference type="HOGENOM" id="CLU_2980806_0_0_1"/>
<name>A0A0C3Q7K7_9AGAM</name>
<organism evidence="1 2">
    <name type="scientific">Tulasnella calospora MUT 4182</name>
    <dbReference type="NCBI Taxonomy" id="1051891"/>
    <lineage>
        <taxon>Eukaryota</taxon>
        <taxon>Fungi</taxon>
        <taxon>Dikarya</taxon>
        <taxon>Basidiomycota</taxon>
        <taxon>Agaricomycotina</taxon>
        <taxon>Agaricomycetes</taxon>
        <taxon>Cantharellales</taxon>
        <taxon>Tulasnellaceae</taxon>
        <taxon>Tulasnella</taxon>
    </lineage>
</organism>
<protein>
    <submittedName>
        <fullName evidence="1">Uncharacterized protein</fullName>
    </submittedName>
</protein>
<dbReference type="EMBL" id="KN823216">
    <property type="protein sequence ID" value="KIO19539.1"/>
    <property type="molecule type" value="Genomic_DNA"/>
</dbReference>
<reference evidence="1 2" key="1">
    <citation type="submission" date="2014-04" db="EMBL/GenBank/DDBJ databases">
        <authorList>
            <consortium name="DOE Joint Genome Institute"/>
            <person name="Kuo A."/>
            <person name="Girlanda M."/>
            <person name="Perotto S."/>
            <person name="Kohler A."/>
            <person name="Nagy L.G."/>
            <person name="Floudas D."/>
            <person name="Copeland A."/>
            <person name="Barry K.W."/>
            <person name="Cichocki N."/>
            <person name="Veneault-Fourrey C."/>
            <person name="LaButti K."/>
            <person name="Lindquist E.A."/>
            <person name="Lipzen A."/>
            <person name="Lundell T."/>
            <person name="Morin E."/>
            <person name="Murat C."/>
            <person name="Sun H."/>
            <person name="Tunlid A."/>
            <person name="Henrissat B."/>
            <person name="Grigoriev I.V."/>
            <person name="Hibbett D.S."/>
            <person name="Martin F."/>
            <person name="Nordberg H.P."/>
            <person name="Cantor M.N."/>
            <person name="Hua S.X."/>
        </authorList>
    </citation>
    <scope>NUCLEOTIDE SEQUENCE [LARGE SCALE GENOMIC DNA]</scope>
    <source>
        <strain evidence="1 2">MUT 4182</strain>
    </source>
</reference>
<dbReference type="Proteomes" id="UP000054248">
    <property type="component" value="Unassembled WGS sequence"/>
</dbReference>
<keyword evidence="2" id="KW-1185">Reference proteome</keyword>
<dbReference type="AlphaFoldDB" id="A0A0C3Q7K7"/>
<gene>
    <name evidence="1" type="ORF">M407DRAFT_30820</name>
</gene>
<evidence type="ECO:0000313" key="2">
    <source>
        <dbReference type="Proteomes" id="UP000054248"/>
    </source>
</evidence>
<accession>A0A0C3Q7K7</accession>
<proteinExistence type="predicted"/>
<evidence type="ECO:0000313" key="1">
    <source>
        <dbReference type="EMBL" id="KIO19539.1"/>
    </source>
</evidence>
<reference evidence="2" key="2">
    <citation type="submission" date="2015-01" db="EMBL/GenBank/DDBJ databases">
        <title>Evolutionary Origins and Diversification of the Mycorrhizal Mutualists.</title>
        <authorList>
            <consortium name="DOE Joint Genome Institute"/>
            <consortium name="Mycorrhizal Genomics Consortium"/>
            <person name="Kohler A."/>
            <person name="Kuo A."/>
            <person name="Nagy L.G."/>
            <person name="Floudas D."/>
            <person name="Copeland A."/>
            <person name="Barry K.W."/>
            <person name="Cichocki N."/>
            <person name="Veneault-Fourrey C."/>
            <person name="LaButti K."/>
            <person name="Lindquist E.A."/>
            <person name="Lipzen A."/>
            <person name="Lundell T."/>
            <person name="Morin E."/>
            <person name="Murat C."/>
            <person name="Riley R."/>
            <person name="Ohm R."/>
            <person name="Sun H."/>
            <person name="Tunlid A."/>
            <person name="Henrissat B."/>
            <person name="Grigoriev I.V."/>
            <person name="Hibbett D.S."/>
            <person name="Martin F."/>
        </authorList>
    </citation>
    <scope>NUCLEOTIDE SEQUENCE [LARGE SCALE GENOMIC DNA]</scope>
    <source>
        <strain evidence="2">MUT 4182</strain>
    </source>
</reference>
<sequence length="58" mass="6183">MSIPLYGSPSAPAAVILLSNYSLAEDETECSEEILRRSLGGEDVFSVIMCGENSRGCN</sequence>